<evidence type="ECO:0008006" key="3">
    <source>
        <dbReference type="Google" id="ProtNLM"/>
    </source>
</evidence>
<dbReference type="AlphaFoldDB" id="A0A919RYC4"/>
<dbReference type="InterPro" id="IPR039498">
    <property type="entry name" value="NTP_transf_5"/>
</dbReference>
<dbReference type="Gene3D" id="3.30.460.40">
    <property type="match status" value="1"/>
</dbReference>
<accession>A0A919RYC4</accession>
<dbReference type="RefSeq" id="WP_212903462.1">
    <property type="nucleotide sequence ID" value="NZ_BOPZ01000009.1"/>
</dbReference>
<dbReference type="Proteomes" id="UP000679179">
    <property type="component" value="Unassembled WGS sequence"/>
</dbReference>
<sequence length="405" mass="47286">MNKNQKQLIKHISAAIRGNKINTELNKDIDWELLVEEADAHDVKALLYSSLYNCQHIDNIDDSVLNMLKKTTLLTAIHQIQHIEQVKRVFMEFNANKIPVIILKGLVVRELYPKPELRTMSDSDILIYREDIDKVKSLLLQLGYSEAETTPAHIRFDHKKYLPIEVHWTLADERYIWNMSDFENKIWQNAMEFKIGEVSVLSLSVEDLLFHLCLHMAVHTVSSGFGLRQLCDLVLLVEKKGAIIDWDYFCEKLKKNGLYKFTTTIFIVCNELFGMNIPQKLNTNNITQASIKLLIEDIFSGGIFGKRNLARMYGNELVNMTEHNSEDYYKHLNSFIDIIFPSIDNLPPKYSYAQKHKILLPIAWMHHFIAGVFNEQYSFLQKIKFFLFSVKISQKRSKLIKWLEL</sequence>
<gene>
    <name evidence="1" type="ORF">CPJCM30710_14030</name>
</gene>
<comment type="caution">
    <text evidence="1">The sequence shown here is derived from an EMBL/GenBank/DDBJ whole genome shotgun (WGS) entry which is preliminary data.</text>
</comment>
<evidence type="ECO:0000313" key="2">
    <source>
        <dbReference type="Proteomes" id="UP000679179"/>
    </source>
</evidence>
<reference evidence="1" key="1">
    <citation type="submission" date="2021-03" db="EMBL/GenBank/DDBJ databases">
        <title>Taxonomic study of Clostridium polyendosporum from meadow-gley soil under rice.</title>
        <authorList>
            <person name="Kobayashi H."/>
            <person name="Tanizawa Y."/>
            <person name="Yagura M."/>
        </authorList>
    </citation>
    <scope>NUCLEOTIDE SEQUENCE</scope>
    <source>
        <strain evidence="1">JCM 30710</strain>
    </source>
</reference>
<protein>
    <recommendedName>
        <fullName evidence="3">Nucleotidyltransferase family protein</fullName>
    </recommendedName>
</protein>
<keyword evidence="2" id="KW-1185">Reference proteome</keyword>
<evidence type="ECO:0000313" key="1">
    <source>
        <dbReference type="EMBL" id="GIM28737.1"/>
    </source>
</evidence>
<organism evidence="1 2">
    <name type="scientific">Clostridium polyendosporum</name>
    <dbReference type="NCBI Taxonomy" id="69208"/>
    <lineage>
        <taxon>Bacteria</taxon>
        <taxon>Bacillati</taxon>
        <taxon>Bacillota</taxon>
        <taxon>Clostridia</taxon>
        <taxon>Eubacteriales</taxon>
        <taxon>Clostridiaceae</taxon>
        <taxon>Clostridium</taxon>
    </lineage>
</organism>
<name>A0A919RYC4_9CLOT</name>
<dbReference type="Pfam" id="PF14907">
    <property type="entry name" value="NTP_transf_5"/>
    <property type="match status" value="1"/>
</dbReference>
<dbReference type="EMBL" id="BOPZ01000009">
    <property type="protein sequence ID" value="GIM28737.1"/>
    <property type="molecule type" value="Genomic_DNA"/>
</dbReference>
<proteinExistence type="predicted"/>